<dbReference type="Pfam" id="PF14172">
    <property type="entry name" value="DUF4309"/>
    <property type="match status" value="1"/>
</dbReference>
<keyword evidence="3" id="KW-1185">Reference proteome</keyword>
<evidence type="ECO:0000256" key="1">
    <source>
        <dbReference type="SAM" id="MobiDB-lite"/>
    </source>
</evidence>
<name>A0A1G6RZD7_9BACL</name>
<evidence type="ECO:0000313" key="3">
    <source>
        <dbReference type="Proteomes" id="UP000199387"/>
    </source>
</evidence>
<evidence type="ECO:0000313" key="2">
    <source>
        <dbReference type="EMBL" id="SDD09307.1"/>
    </source>
</evidence>
<feature type="region of interest" description="Disordered" evidence="1">
    <location>
        <begin position="25"/>
        <end position="45"/>
    </location>
</feature>
<accession>A0A1G6RZD7</accession>
<dbReference type="EMBL" id="FMZA01000033">
    <property type="protein sequence ID" value="SDD09307.1"/>
    <property type="molecule type" value="Genomic_DNA"/>
</dbReference>
<gene>
    <name evidence="2" type="ORF">SAMN04488112_1338</name>
</gene>
<reference evidence="2 3" key="1">
    <citation type="submission" date="2016-10" db="EMBL/GenBank/DDBJ databases">
        <authorList>
            <person name="de Groot N.N."/>
        </authorList>
    </citation>
    <scope>NUCLEOTIDE SEQUENCE [LARGE SCALE GENOMIC DNA]</scope>
    <source>
        <strain evidence="2 3">DSM 45514</strain>
    </source>
</reference>
<dbReference type="InterPro" id="IPR025453">
    <property type="entry name" value="DUF4309"/>
</dbReference>
<dbReference type="PROSITE" id="PS51257">
    <property type="entry name" value="PROKAR_LIPOPROTEIN"/>
    <property type="match status" value="1"/>
</dbReference>
<feature type="region of interest" description="Disordered" evidence="1">
    <location>
        <begin position="72"/>
        <end position="92"/>
    </location>
</feature>
<organism evidence="2 3">
    <name type="scientific">Melghirimyces thermohalophilus</name>
    <dbReference type="NCBI Taxonomy" id="1236220"/>
    <lineage>
        <taxon>Bacteria</taxon>
        <taxon>Bacillati</taxon>
        <taxon>Bacillota</taxon>
        <taxon>Bacilli</taxon>
        <taxon>Bacillales</taxon>
        <taxon>Thermoactinomycetaceae</taxon>
        <taxon>Melghirimyces</taxon>
    </lineage>
</organism>
<sequence length="175" mass="19937">MMNANKWLLFLLLIGALLISGCSSEESQQDRDQQPNPKTPDVGLHFTLDRPTVEGLKKGEIRGVSVQLGDTEKKVHQKLGEPQEQKDQRGSLELKYEGGRLQFIKMKDTSQLNSMVFPISKKRNEIIQLLGRPEQERTLNKQPEMSFAVGPYQLLFLTDKKSKEGPYNEVLIIKE</sequence>
<dbReference type="STRING" id="1236220.SAMN04488112_1338"/>
<protein>
    <recommendedName>
        <fullName evidence="4">Lipoprotein</fullName>
    </recommendedName>
</protein>
<dbReference type="AlphaFoldDB" id="A0A1G6RZD7"/>
<proteinExistence type="predicted"/>
<evidence type="ECO:0008006" key="4">
    <source>
        <dbReference type="Google" id="ProtNLM"/>
    </source>
</evidence>
<dbReference type="Proteomes" id="UP000199387">
    <property type="component" value="Unassembled WGS sequence"/>
</dbReference>